<feature type="domain" description="7,8-dihydro-6-hydroxymethylpterin-pyrophosphokinase" evidence="9">
    <location>
        <begin position="4"/>
        <end position="131"/>
    </location>
</feature>
<reference evidence="10 11" key="1">
    <citation type="journal article" date="2015" name="Microbiome">
        <title>Genomic resolution of linkages in carbon, nitrogen, and sulfur cycling among widespread estuary sediment bacteria.</title>
        <authorList>
            <person name="Baker B.J."/>
            <person name="Lazar C.S."/>
            <person name="Teske A.P."/>
            <person name="Dick G.J."/>
        </authorList>
    </citation>
    <scope>NUCLEOTIDE SEQUENCE [LARGE SCALE GENOMIC DNA]</scope>
    <source>
        <strain evidence="10">DG_54_3</strain>
    </source>
</reference>
<dbReference type="PANTHER" id="PTHR43071">
    <property type="entry name" value="2-AMINO-4-HYDROXY-6-HYDROXYMETHYLDIHYDROPTERIDINE PYROPHOSPHOKINASE"/>
    <property type="match status" value="1"/>
</dbReference>
<comment type="caution">
    <text evidence="10">The sequence shown here is derived from an EMBL/GenBank/DDBJ whole genome shotgun (WGS) entry which is preliminary data.</text>
</comment>
<keyword evidence="7" id="KW-0067">ATP-binding</keyword>
<dbReference type="GO" id="GO:0003848">
    <property type="term" value="F:2-amino-4-hydroxy-6-hydroxymethyldihydropteridine diphosphokinase activity"/>
    <property type="evidence" value="ECO:0007669"/>
    <property type="project" value="UniProtKB-EC"/>
</dbReference>
<dbReference type="EC" id="2.7.6.3" evidence="3"/>
<dbReference type="CDD" id="cd00483">
    <property type="entry name" value="HPPK"/>
    <property type="match status" value="1"/>
</dbReference>
<evidence type="ECO:0000256" key="5">
    <source>
        <dbReference type="ARBA" id="ARBA00022741"/>
    </source>
</evidence>
<dbReference type="Proteomes" id="UP000051861">
    <property type="component" value="Unassembled WGS sequence"/>
</dbReference>
<keyword evidence="6" id="KW-0418">Kinase</keyword>
<sequence length="159" mass="18066">MKYFLCLGSNLGQKGRNLKKALAMLKKEGIRIIRLSSLYQTEPVEIPGQSWFYNQVAEVEASLSPLELLKLIKKIEQRMGRKDSLQKTSRKIDIDILLAGEKVVRTRKLVIPHPRLERRNFALLPLSEIAPDVVHPVLKAKIKDLAKKSGDSSVVRKIE</sequence>
<evidence type="ECO:0000313" key="10">
    <source>
        <dbReference type="EMBL" id="KPJ64158.1"/>
    </source>
</evidence>
<dbReference type="GO" id="GO:0046654">
    <property type="term" value="P:tetrahydrofolate biosynthetic process"/>
    <property type="evidence" value="ECO:0007669"/>
    <property type="project" value="UniProtKB-UniPathway"/>
</dbReference>
<evidence type="ECO:0000313" key="11">
    <source>
        <dbReference type="Proteomes" id="UP000051861"/>
    </source>
</evidence>
<dbReference type="GO" id="GO:0046656">
    <property type="term" value="P:folic acid biosynthetic process"/>
    <property type="evidence" value="ECO:0007669"/>
    <property type="project" value="UniProtKB-KW"/>
</dbReference>
<dbReference type="InterPro" id="IPR000550">
    <property type="entry name" value="Hppk"/>
</dbReference>
<proteinExistence type="predicted"/>
<protein>
    <recommendedName>
        <fullName evidence="3">2-amino-4-hydroxy-6-hydroxymethyldihydropteridine diphosphokinase</fullName>
        <ecNumber evidence="3">2.7.6.3</ecNumber>
    </recommendedName>
</protein>
<dbReference type="AlphaFoldDB" id="A0A0S7XNU2"/>
<dbReference type="InterPro" id="IPR035907">
    <property type="entry name" value="Hppk_sf"/>
</dbReference>
<evidence type="ECO:0000256" key="2">
    <source>
        <dbReference type="ARBA" id="ARBA00005051"/>
    </source>
</evidence>
<dbReference type="GO" id="GO:0016301">
    <property type="term" value="F:kinase activity"/>
    <property type="evidence" value="ECO:0007669"/>
    <property type="project" value="UniProtKB-KW"/>
</dbReference>
<name>A0A0S7XNU2_UNCSA</name>
<dbReference type="PATRIC" id="fig|1703775.3.peg.1842"/>
<evidence type="ECO:0000256" key="1">
    <source>
        <dbReference type="ARBA" id="ARBA00000198"/>
    </source>
</evidence>
<evidence type="ECO:0000256" key="3">
    <source>
        <dbReference type="ARBA" id="ARBA00013253"/>
    </source>
</evidence>
<gene>
    <name evidence="10" type="ORF">AMJ44_13290</name>
</gene>
<dbReference type="Pfam" id="PF01288">
    <property type="entry name" value="HPPK"/>
    <property type="match status" value="1"/>
</dbReference>
<evidence type="ECO:0000256" key="8">
    <source>
        <dbReference type="ARBA" id="ARBA00022909"/>
    </source>
</evidence>
<evidence type="ECO:0000256" key="7">
    <source>
        <dbReference type="ARBA" id="ARBA00022840"/>
    </source>
</evidence>
<dbReference type="EMBL" id="LIZX01000196">
    <property type="protein sequence ID" value="KPJ64158.1"/>
    <property type="molecule type" value="Genomic_DNA"/>
</dbReference>
<keyword evidence="4" id="KW-0808">Transferase</keyword>
<comment type="pathway">
    <text evidence="2">Cofactor biosynthesis; tetrahydrofolate biosynthesis; 2-amino-4-hydroxy-6-hydroxymethyl-7,8-dihydropteridine diphosphate from 7,8-dihydroneopterin triphosphate: step 4/4.</text>
</comment>
<organism evidence="10 11">
    <name type="scientific">candidate division WOR-1 bacterium DG_54_3</name>
    <dbReference type="NCBI Taxonomy" id="1703775"/>
    <lineage>
        <taxon>Bacteria</taxon>
        <taxon>Bacillati</taxon>
        <taxon>Saganbacteria</taxon>
    </lineage>
</organism>
<dbReference type="NCBIfam" id="TIGR01498">
    <property type="entry name" value="folK"/>
    <property type="match status" value="1"/>
</dbReference>
<keyword evidence="8" id="KW-0289">Folate biosynthesis</keyword>
<evidence type="ECO:0000256" key="6">
    <source>
        <dbReference type="ARBA" id="ARBA00022777"/>
    </source>
</evidence>
<dbReference type="PANTHER" id="PTHR43071:SF1">
    <property type="entry name" value="2-AMINO-4-HYDROXY-6-HYDROXYMETHYLDIHYDROPTERIDINE PYROPHOSPHOKINASE"/>
    <property type="match status" value="1"/>
</dbReference>
<evidence type="ECO:0000256" key="4">
    <source>
        <dbReference type="ARBA" id="ARBA00022679"/>
    </source>
</evidence>
<evidence type="ECO:0000259" key="9">
    <source>
        <dbReference type="Pfam" id="PF01288"/>
    </source>
</evidence>
<keyword evidence="5" id="KW-0547">Nucleotide-binding</keyword>
<accession>A0A0S7XNU2</accession>
<dbReference type="GO" id="GO:0005524">
    <property type="term" value="F:ATP binding"/>
    <property type="evidence" value="ECO:0007669"/>
    <property type="project" value="UniProtKB-KW"/>
</dbReference>
<comment type="catalytic activity">
    <reaction evidence="1">
        <text>6-hydroxymethyl-7,8-dihydropterin + ATP = (7,8-dihydropterin-6-yl)methyl diphosphate + AMP + H(+)</text>
        <dbReference type="Rhea" id="RHEA:11412"/>
        <dbReference type="ChEBI" id="CHEBI:15378"/>
        <dbReference type="ChEBI" id="CHEBI:30616"/>
        <dbReference type="ChEBI" id="CHEBI:44841"/>
        <dbReference type="ChEBI" id="CHEBI:72950"/>
        <dbReference type="ChEBI" id="CHEBI:456215"/>
        <dbReference type="EC" id="2.7.6.3"/>
    </reaction>
</comment>
<dbReference type="SUPFAM" id="SSF55083">
    <property type="entry name" value="6-hydroxymethyl-7,8-dihydropterin pyrophosphokinase, HPPK"/>
    <property type="match status" value="1"/>
</dbReference>
<dbReference type="UniPathway" id="UPA00077">
    <property type="reaction ID" value="UER00155"/>
</dbReference>
<dbReference type="Gene3D" id="3.30.70.560">
    <property type="entry name" value="7,8-Dihydro-6-hydroxymethylpterin-pyrophosphokinase HPPK"/>
    <property type="match status" value="1"/>
</dbReference>